<proteinExistence type="predicted"/>
<organism evidence="3 4">
    <name type="scientific">Dekkera bruxellensis</name>
    <name type="common">Brettanomyces custersii</name>
    <dbReference type="NCBI Taxonomy" id="5007"/>
    <lineage>
        <taxon>Eukaryota</taxon>
        <taxon>Fungi</taxon>
        <taxon>Dikarya</taxon>
        <taxon>Ascomycota</taxon>
        <taxon>Saccharomycotina</taxon>
        <taxon>Pichiomycetes</taxon>
        <taxon>Pichiales</taxon>
        <taxon>Pichiaceae</taxon>
        <taxon>Brettanomyces</taxon>
    </lineage>
</organism>
<evidence type="ECO:0000259" key="2">
    <source>
        <dbReference type="SMART" id="SM00184"/>
    </source>
</evidence>
<dbReference type="Proteomes" id="UP000663131">
    <property type="component" value="Chromosome 4"/>
</dbReference>
<dbReference type="EMBL" id="CP063132">
    <property type="protein sequence ID" value="QOU18615.1"/>
    <property type="molecule type" value="Genomic_DNA"/>
</dbReference>
<reference evidence="3" key="1">
    <citation type="submission" date="2020-10" db="EMBL/GenBank/DDBJ databases">
        <authorList>
            <person name="Palmer J.M."/>
        </authorList>
    </citation>
    <scope>NUCLEOTIDE SEQUENCE</scope>
    <source>
        <strain evidence="3">UCD 2041</strain>
    </source>
</reference>
<protein>
    <recommendedName>
        <fullName evidence="2">RING-type domain-containing protein</fullName>
    </recommendedName>
</protein>
<feature type="region of interest" description="Disordered" evidence="1">
    <location>
        <begin position="182"/>
        <end position="210"/>
    </location>
</feature>
<dbReference type="InterPro" id="IPR001841">
    <property type="entry name" value="Znf_RING"/>
</dbReference>
<feature type="region of interest" description="Disordered" evidence="1">
    <location>
        <begin position="16"/>
        <end position="69"/>
    </location>
</feature>
<feature type="domain" description="RING-type" evidence="2">
    <location>
        <begin position="85"/>
        <end position="150"/>
    </location>
</feature>
<evidence type="ECO:0000256" key="1">
    <source>
        <dbReference type="SAM" id="MobiDB-lite"/>
    </source>
</evidence>
<feature type="compositionally biased region" description="Polar residues" evidence="1">
    <location>
        <begin position="198"/>
        <end position="210"/>
    </location>
</feature>
<dbReference type="InterPro" id="IPR013083">
    <property type="entry name" value="Znf_RING/FYVE/PHD"/>
</dbReference>
<dbReference type="SMART" id="SM00184">
    <property type="entry name" value="RING"/>
    <property type="match status" value="1"/>
</dbReference>
<accession>A0A871R365</accession>
<dbReference type="Gene3D" id="3.30.40.10">
    <property type="entry name" value="Zinc/RING finger domain, C3HC4 (zinc finger)"/>
    <property type="match status" value="1"/>
</dbReference>
<dbReference type="GeneID" id="64573605"/>
<dbReference type="KEGG" id="bbrx:BRETT_001681"/>
<reference evidence="3" key="2">
    <citation type="journal article" name="BMC Genomics">
        <title>New genome assemblies reveal patterns of domestication and adaptation across Brettanomyces (Dekkera) species.</title>
        <authorList>
            <person name="Roach M.J."/>
            <person name="Borneman A.R."/>
        </authorList>
    </citation>
    <scope>NUCLEOTIDE SEQUENCE</scope>
    <source>
        <strain evidence="3">UCD 2041</strain>
    </source>
</reference>
<dbReference type="RefSeq" id="XP_041135108.1">
    <property type="nucleotide sequence ID" value="XM_041280225.1"/>
</dbReference>
<evidence type="ECO:0000313" key="3">
    <source>
        <dbReference type="EMBL" id="QOU18615.1"/>
    </source>
</evidence>
<sequence>MRHTVLPLIKHISSTISHSTHSSPRVGDGMRADFSTPKSAFSTQSPSDSLYSGRDPYEPSSTRTTPLRPKINLKRRTQISPNETCCFCLEPVIICFDGEEFLELTCGHFIHFDCMVELHESEKEQLFPSSKDNLFDADLESSFSVICPICAKKAFCAHGELEDKLLKTKLLNSAKAWISTDLQSETATPTSAPELPEAQSTMSDSSFTPLKTPESQIGDRFWDNMKEQVVTAPQKSSDSLQEPLSATMPLFAEKSSLCLPSPSTVDTSSSLSNPKLVKVSLNPEETCISLDDMSADGHNEYLLSAVINIKTAAFEPLPINQPKTEKIITDVNKSKILNSLLDVLKSRLSENDQQKLDVANFGPLVLFDYMNSISYTGVSYHWPLIMLFEFALIVLNSEASEVILAQKLGEGDIISSVYTNHKNDTILINMTTLQLPEIRLETDGKVMLQKWSNVLKHFVNNDQCEIPNRADATVIGARFHGNGPSDHVPCVLMTTNAWGLISDRDDSIPDEIQKINKLESNGLELPFEYINKRLPKPERASLKLILVLPMVKSKESELTDGQYASKIRQVIKCVFDKLEDGDSVGLVFVGQKALQDSNLGHYYGLVGKSWPGWKDILSSITAESVSQHEEGNSQWTEGLKYVNTLLKVGFEQEDKTIRHLVFVTTQAIDDSCFSIPAFMENEHNIQNPFCETSQPNKTSVPIDMAINQICSKYHASFSSILMADEFRYTLSQYMTNHLVLNGTKADMKYNNFLREFLVLDLADLEATVESILGHLNNATVKNLDISLATPSGIELREFEFDGEMVKSESSDSLRIHIINLESGYNVSLMFKVAIQLDRLDHKILEKGGKVSVAVAKSSMLALQSTAEVCTISPLDIRIMPVGKNIDATQLNLTIRNSFDVRDVELPIVSGSRSVKDVCFMKRKMQFMVLDVLKKYIFGASKFDHAQKEAIMVHLTDLVSKLDNLENSCNNSGGSSMGIDVFKNWVNTLTELLEECKEGYSLRNYQLSNYRCFNYYLRTV</sequence>
<feature type="compositionally biased region" description="Polar residues" evidence="1">
    <location>
        <begin position="182"/>
        <end position="191"/>
    </location>
</feature>
<dbReference type="AlphaFoldDB" id="A0A871R365"/>
<evidence type="ECO:0000313" key="4">
    <source>
        <dbReference type="Proteomes" id="UP000663131"/>
    </source>
</evidence>
<dbReference type="OrthoDB" id="299997at2759"/>
<name>A0A871R365_DEKBR</name>
<feature type="compositionally biased region" description="Polar residues" evidence="1">
    <location>
        <begin position="36"/>
        <end position="50"/>
    </location>
</feature>
<gene>
    <name evidence="3" type="ORF">BRETT_001681</name>
</gene>